<accession>A0A452ZPZ6</accession>
<sequence>IDVAPARVVVVMLPAASSALLSVAADTIIVPSPQPFIWQKAHATFYGGADASDTMGGACGYGNLFSEGYGTRTVALSTVLFNDGATCG</sequence>
<dbReference type="InterPro" id="IPR007118">
    <property type="entry name" value="Expan_Lol_pI"/>
</dbReference>
<dbReference type="GO" id="GO:0009664">
    <property type="term" value="P:plant-type cell wall organization"/>
    <property type="evidence" value="ECO:0007669"/>
    <property type="project" value="InterPro"/>
</dbReference>
<dbReference type="GO" id="GO:0005576">
    <property type="term" value="C:extracellular region"/>
    <property type="evidence" value="ECO:0007669"/>
    <property type="project" value="InterPro"/>
</dbReference>
<evidence type="ECO:0000313" key="4">
    <source>
        <dbReference type="Proteomes" id="UP000015105"/>
    </source>
</evidence>
<dbReference type="InterPro" id="IPR036908">
    <property type="entry name" value="RlpA-like_sf"/>
</dbReference>
<protein>
    <recommendedName>
        <fullName evidence="2">Expansin-like EG45 domain-containing protein</fullName>
    </recommendedName>
</protein>
<dbReference type="EnsemblPlants" id="AET1Gv20877200.2">
    <property type="protein sequence ID" value="AET1Gv20877200.2"/>
    <property type="gene ID" value="AET1Gv20877200"/>
</dbReference>
<reference evidence="4" key="1">
    <citation type="journal article" date="2014" name="Science">
        <title>Ancient hybridizations among the ancestral genomes of bread wheat.</title>
        <authorList>
            <consortium name="International Wheat Genome Sequencing Consortium,"/>
            <person name="Marcussen T."/>
            <person name="Sandve S.R."/>
            <person name="Heier L."/>
            <person name="Spannagl M."/>
            <person name="Pfeifer M."/>
            <person name="Jakobsen K.S."/>
            <person name="Wulff B.B."/>
            <person name="Steuernagel B."/>
            <person name="Mayer K.F."/>
            <person name="Olsen O.A."/>
        </authorList>
    </citation>
    <scope>NUCLEOTIDE SEQUENCE [LARGE SCALE GENOMIC DNA]</scope>
    <source>
        <strain evidence="4">cv. AL8/78</strain>
    </source>
</reference>
<proteinExistence type="predicted"/>
<keyword evidence="4" id="KW-1185">Reference proteome</keyword>
<dbReference type="Proteomes" id="UP000015105">
    <property type="component" value="Chromosome 1D"/>
</dbReference>
<reference evidence="4" key="2">
    <citation type="journal article" date="2017" name="Nat. Plants">
        <title>The Aegilops tauschii genome reveals multiple impacts of transposons.</title>
        <authorList>
            <person name="Zhao G."/>
            <person name="Zou C."/>
            <person name="Li K."/>
            <person name="Wang K."/>
            <person name="Li T."/>
            <person name="Gao L."/>
            <person name="Zhang X."/>
            <person name="Wang H."/>
            <person name="Yang Z."/>
            <person name="Liu X."/>
            <person name="Jiang W."/>
            <person name="Mao L."/>
            <person name="Kong X."/>
            <person name="Jiao Y."/>
            <person name="Jia J."/>
        </authorList>
    </citation>
    <scope>NUCLEOTIDE SEQUENCE [LARGE SCALE GENOMIC DNA]</scope>
    <source>
        <strain evidence="4">cv. AL8/78</strain>
    </source>
</reference>
<evidence type="ECO:0000256" key="1">
    <source>
        <dbReference type="SAM" id="SignalP"/>
    </source>
</evidence>
<evidence type="ECO:0000259" key="2">
    <source>
        <dbReference type="PROSITE" id="PS50842"/>
    </source>
</evidence>
<dbReference type="PANTHER" id="PTHR31867">
    <property type="entry name" value="EXPANSIN-A15"/>
    <property type="match status" value="1"/>
</dbReference>
<reference evidence="3" key="5">
    <citation type="journal article" date="2021" name="G3 (Bethesda)">
        <title>Aegilops tauschii genome assembly Aet v5.0 features greater sequence contiguity and improved annotation.</title>
        <authorList>
            <person name="Wang L."/>
            <person name="Zhu T."/>
            <person name="Rodriguez J.C."/>
            <person name="Deal K.R."/>
            <person name="Dubcovsky J."/>
            <person name="McGuire P.E."/>
            <person name="Lux T."/>
            <person name="Spannagl M."/>
            <person name="Mayer K.F.X."/>
            <person name="Baldrich P."/>
            <person name="Meyers B.C."/>
            <person name="Huo N."/>
            <person name="Gu Y.Q."/>
            <person name="Zhou H."/>
            <person name="Devos K.M."/>
            <person name="Bennetzen J.L."/>
            <person name="Unver T."/>
            <person name="Budak H."/>
            <person name="Gulick P.J."/>
            <person name="Galiba G."/>
            <person name="Kalapos B."/>
            <person name="Nelson D.R."/>
            <person name="Li P."/>
            <person name="You F.M."/>
            <person name="Luo M.C."/>
            <person name="Dvorak J."/>
        </authorList>
    </citation>
    <scope>NUCLEOTIDE SEQUENCE [LARGE SCALE GENOMIC DNA]</scope>
    <source>
        <strain evidence="3">cv. AL8/78</strain>
    </source>
</reference>
<feature type="chain" id="PRO_5019471177" description="Expansin-like EG45 domain-containing protein" evidence="1">
    <location>
        <begin position="26"/>
        <end position="88"/>
    </location>
</feature>
<dbReference type="SUPFAM" id="SSF50685">
    <property type="entry name" value="Barwin-like endoglucanases"/>
    <property type="match status" value="1"/>
</dbReference>
<dbReference type="PRINTS" id="PR01225">
    <property type="entry name" value="EXPANSNFAMLY"/>
</dbReference>
<organism evidence="3 4">
    <name type="scientific">Aegilops tauschii subsp. strangulata</name>
    <name type="common">Goatgrass</name>
    <dbReference type="NCBI Taxonomy" id="200361"/>
    <lineage>
        <taxon>Eukaryota</taxon>
        <taxon>Viridiplantae</taxon>
        <taxon>Streptophyta</taxon>
        <taxon>Embryophyta</taxon>
        <taxon>Tracheophyta</taxon>
        <taxon>Spermatophyta</taxon>
        <taxon>Magnoliopsida</taxon>
        <taxon>Liliopsida</taxon>
        <taxon>Poales</taxon>
        <taxon>Poaceae</taxon>
        <taxon>BOP clade</taxon>
        <taxon>Pooideae</taxon>
        <taxon>Triticodae</taxon>
        <taxon>Triticeae</taxon>
        <taxon>Triticinae</taxon>
        <taxon>Aegilops</taxon>
    </lineage>
</organism>
<dbReference type="AlphaFoldDB" id="A0A452ZPZ6"/>
<feature type="signal peptide" evidence="1">
    <location>
        <begin position="1"/>
        <end position="25"/>
    </location>
</feature>
<evidence type="ECO:0000313" key="3">
    <source>
        <dbReference type="EnsemblPlants" id="AET1Gv20877200.2"/>
    </source>
</evidence>
<reference evidence="3" key="3">
    <citation type="journal article" date="2017" name="Nature">
        <title>Genome sequence of the progenitor of the wheat D genome Aegilops tauschii.</title>
        <authorList>
            <person name="Luo M.C."/>
            <person name="Gu Y.Q."/>
            <person name="Puiu D."/>
            <person name="Wang H."/>
            <person name="Twardziok S.O."/>
            <person name="Deal K.R."/>
            <person name="Huo N."/>
            <person name="Zhu T."/>
            <person name="Wang L."/>
            <person name="Wang Y."/>
            <person name="McGuire P.E."/>
            <person name="Liu S."/>
            <person name="Long H."/>
            <person name="Ramasamy R.K."/>
            <person name="Rodriguez J.C."/>
            <person name="Van S.L."/>
            <person name="Yuan L."/>
            <person name="Wang Z."/>
            <person name="Xia Z."/>
            <person name="Xiao L."/>
            <person name="Anderson O.D."/>
            <person name="Ouyang S."/>
            <person name="Liang Y."/>
            <person name="Zimin A.V."/>
            <person name="Pertea G."/>
            <person name="Qi P."/>
            <person name="Bennetzen J.L."/>
            <person name="Dai X."/>
            <person name="Dawson M.W."/>
            <person name="Muller H.G."/>
            <person name="Kugler K."/>
            <person name="Rivarola-Duarte L."/>
            <person name="Spannagl M."/>
            <person name="Mayer K.F.X."/>
            <person name="Lu F.H."/>
            <person name="Bevan M.W."/>
            <person name="Leroy P."/>
            <person name="Li P."/>
            <person name="You F.M."/>
            <person name="Sun Q."/>
            <person name="Liu Z."/>
            <person name="Lyons E."/>
            <person name="Wicker T."/>
            <person name="Salzberg S.L."/>
            <person name="Devos K.M."/>
            <person name="Dvorak J."/>
        </authorList>
    </citation>
    <scope>NUCLEOTIDE SEQUENCE [LARGE SCALE GENOMIC DNA]</scope>
    <source>
        <strain evidence="3">cv. AL8/78</strain>
    </source>
</reference>
<reference evidence="3" key="4">
    <citation type="submission" date="2019-03" db="UniProtKB">
        <authorList>
            <consortium name="EnsemblPlants"/>
        </authorList>
    </citation>
    <scope>IDENTIFICATION</scope>
</reference>
<dbReference type="InterPro" id="IPR007112">
    <property type="entry name" value="Expansin/allergen_DPBB_dom"/>
</dbReference>
<dbReference type="PROSITE" id="PS50842">
    <property type="entry name" value="EXPANSIN_EG45"/>
    <property type="match status" value="1"/>
</dbReference>
<name>A0A452ZPZ6_AEGTS</name>
<keyword evidence="1" id="KW-0732">Signal</keyword>
<feature type="domain" description="Expansin-like EG45" evidence="2">
    <location>
        <begin position="56"/>
        <end position="88"/>
    </location>
</feature>
<dbReference type="Gramene" id="AET1Gv20877200.2">
    <property type="protein sequence ID" value="AET1Gv20877200.2"/>
    <property type="gene ID" value="AET1Gv20877200"/>
</dbReference>
<dbReference type="InterPro" id="IPR002963">
    <property type="entry name" value="Expansin"/>
</dbReference>
<dbReference type="Gene3D" id="2.40.40.10">
    <property type="entry name" value="RlpA-like domain"/>
    <property type="match status" value="1"/>
</dbReference>